<dbReference type="InterPro" id="IPR050418">
    <property type="entry name" value="D-iso_2-hydroxyacid_DH_PdxB"/>
</dbReference>
<dbReference type="Gene3D" id="3.40.50.720">
    <property type="entry name" value="NAD(P)-binding Rossmann-like Domain"/>
    <property type="match status" value="2"/>
</dbReference>
<dbReference type="PANTHER" id="PTHR43761:SF1">
    <property type="entry name" value="D-ISOMER SPECIFIC 2-HYDROXYACID DEHYDROGENASE CATALYTIC DOMAIN-CONTAINING PROTEIN-RELATED"/>
    <property type="match status" value="1"/>
</dbReference>
<evidence type="ECO:0000259" key="6">
    <source>
        <dbReference type="Pfam" id="PF02826"/>
    </source>
</evidence>
<organism evidence="7 8">
    <name type="scientific">Sulfuriroseicoccus oceanibius</name>
    <dbReference type="NCBI Taxonomy" id="2707525"/>
    <lineage>
        <taxon>Bacteria</taxon>
        <taxon>Pseudomonadati</taxon>
        <taxon>Verrucomicrobiota</taxon>
        <taxon>Verrucomicrobiia</taxon>
        <taxon>Verrucomicrobiales</taxon>
        <taxon>Verrucomicrobiaceae</taxon>
        <taxon>Sulfuriroseicoccus</taxon>
    </lineage>
</organism>
<protein>
    <submittedName>
        <fullName evidence="7">D-2-hydroxyacid dehydrogenase</fullName>
    </submittedName>
</protein>
<dbReference type="AlphaFoldDB" id="A0A6B3L4Y4"/>
<comment type="similarity">
    <text evidence="1 4">Belongs to the D-isomer specific 2-hydroxyacid dehydrogenase family.</text>
</comment>
<keyword evidence="8" id="KW-1185">Reference proteome</keyword>
<evidence type="ECO:0000313" key="8">
    <source>
        <dbReference type="Proteomes" id="UP000475117"/>
    </source>
</evidence>
<dbReference type="PANTHER" id="PTHR43761">
    <property type="entry name" value="D-ISOMER SPECIFIC 2-HYDROXYACID DEHYDROGENASE FAMILY PROTEIN (AFU_ORTHOLOGUE AFUA_1G13630)"/>
    <property type="match status" value="1"/>
</dbReference>
<evidence type="ECO:0000313" key="7">
    <source>
        <dbReference type="EMBL" id="QQL44443.1"/>
    </source>
</evidence>
<dbReference type="Pfam" id="PF00389">
    <property type="entry name" value="2-Hacid_dh"/>
    <property type="match status" value="1"/>
</dbReference>
<feature type="domain" description="D-isomer specific 2-hydroxyacid dehydrogenase catalytic" evidence="5">
    <location>
        <begin position="19"/>
        <end position="324"/>
    </location>
</feature>
<dbReference type="FunFam" id="3.40.50.720:FF:000203">
    <property type="entry name" value="D-3-phosphoglycerate dehydrogenase (SerA)"/>
    <property type="match status" value="1"/>
</dbReference>
<dbReference type="InterPro" id="IPR006140">
    <property type="entry name" value="D-isomer_DH_NAD-bd"/>
</dbReference>
<feature type="domain" description="D-isomer specific 2-hydroxyacid dehydrogenase NAD-binding" evidence="6">
    <location>
        <begin position="113"/>
        <end position="293"/>
    </location>
</feature>
<dbReference type="InterPro" id="IPR006139">
    <property type="entry name" value="D-isomer_2_OHA_DH_cat_dom"/>
</dbReference>
<evidence type="ECO:0000259" key="5">
    <source>
        <dbReference type="Pfam" id="PF00389"/>
    </source>
</evidence>
<evidence type="ECO:0000256" key="2">
    <source>
        <dbReference type="ARBA" id="ARBA00023002"/>
    </source>
</evidence>
<dbReference type="PROSITE" id="PS00671">
    <property type="entry name" value="D_2_HYDROXYACID_DH_3"/>
    <property type="match status" value="1"/>
</dbReference>
<dbReference type="KEGG" id="soa:G3M56_011180"/>
<dbReference type="InterPro" id="IPR036291">
    <property type="entry name" value="NAD(P)-bd_dom_sf"/>
</dbReference>
<reference evidence="7 8" key="1">
    <citation type="submission" date="2020-12" db="EMBL/GenBank/DDBJ databases">
        <title>Sulforoseuscoccus oceanibium gen. nov., sp. nov., a representative of the phylum Verrucomicrobia with special cytoplasmic membrane, and proposal of Sulforoseuscoccusaceae fam. nov.</title>
        <authorList>
            <person name="Xi F."/>
        </authorList>
    </citation>
    <scope>NUCLEOTIDE SEQUENCE [LARGE SCALE GENOMIC DNA]</scope>
    <source>
        <strain evidence="7 8">T37</strain>
    </source>
</reference>
<dbReference type="RefSeq" id="WP_164365092.1">
    <property type="nucleotide sequence ID" value="NZ_CP066776.1"/>
</dbReference>
<evidence type="ECO:0000256" key="4">
    <source>
        <dbReference type="RuleBase" id="RU003719"/>
    </source>
</evidence>
<dbReference type="SUPFAM" id="SSF51735">
    <property type="entry name" value="NAD(P)-binding Rossmann-fold domains"/>
    <property type="match status" value="1"/>
</dbReference>
<dbReference type="EMBL" id="CP066776">
    <property type="protein sequence ID" value="QQL44443.1"/>
    <property type="molecule type" value="Genomic_DNA"/>
</dbReference>
<proteinExistence type="inferred from homology"/>
<gene>
    <name evidence="7" type="ORF">G3M56_011180</name>
</gene>
<dbReference type="Proteomes" id="UP000475117">
    <property type="component" value="Chromosome"/>
</dbReference>
<dbReference type="InterPro" id="IPR029753">
    <property type="entry name" value="D-isomer_DH_CS"/>
</dbReference>
<dbReference type="GO" id="GO:0016616">
    <property type="term" value="F:oxidoreductase activity, acting on the CH-OH group of donors, NAD or NADP as acceptor"/>
    <property type="evidence" value="ECO:0007669"/>
    <property type="project" value="InterPro"/>
</dbReference>
<evidence type="ECO:0000256" key="3">
    <source>
        <dbReference type="ARBA" id="ARBA00023027"/>
    </source>
</evidence>
<dbReference type="Pfam" id="PF02826">
    <property type="entry name" value="2-Hacid_dh_C"/>
    <property type="match status" value="1"/>
</dbReference>
<dbReference type="GO" id="GO:0051287">
    <property type="term" value="F:NAD binding"/>
    <property type="evidence" value="ECO:0007669"/>
    <property type="project" value="InterPro"/>
</dbReference>
<evidence type="ECO:0000256" key="1">
    <source>
        <dbReference type="ARBA" id="ARBA00005854"/>
    </source>
</evidence>
<accession>A0A6B3L4Y4</accession>
<sequence>MKPRLAFFHSQITESPALSDDLAHLESLCDVTYHPFLVGSPEKLAEHAAAAEIIIANDVALTASDLPSFPKLQLVSLLGSGYDMISLADTRDRGITVCNEPSYGATNVAQHALALILELCHRVGDQNQALKADGWRTPRRQIIADHPILELDGLTLGLIGFGRIAKKLATVAAALGMRVIAASSQSEQTLAEFGVGKVTQDELFATSDFISLHCRASESTRGLVNARLLGLMKPTAFLINTARGELIDDPALFAALDNGTIAGAAIDVLAQEPPADDHPLVAHPRCIVTPHIAWNSQPARERLVKATIHNIEAFLNGSPVNQVN</sequence>
<keyword evidence="2 4" id="KW-0560">Oxidoreductase</keyword>
<dbReference type="SUPFAM" id="SSF52283">
    <property type="entry name" value="Formate/glycerate dehydrogenase catalytic domain-like"/>
    <property type="match status" value="1"/>
</dbReference>
<keyword evidence="3" id="KW-0520">NAD</keyword>
<name>A0A6B3L4Y4_9BACT</name>